<dbReference type="AlphaFoldDB" id="A0A918C0M1"/>
<dbReference type="Gene3D" id="1.20.120.450">
    <property type="entry name" value="dinb family like domain"/>
    <property type="match status" value="1"/>
</dbReference>
<dbReference type="InterPro" id="IPR034660">
    <property type="entry name" value="DinB/YfiT-like"/>
</dbReference>
<protein>
    <recommendedName>
        <fullName evidence="3">DUF664 domain-containing protein</fullName>
    </recommendedName>
</protein>
<dbReference type="Pfam" id="PF04978">
    <property type="entry name" value="MST"/>
    <property type="match status" value="1"/>
</dbReference>
<evidence type="ECO:0008006" key="3">
    <source>
        <dbReference type="Google" id="ProtNLM"/>
    </source>
</evidence>
<sequence length="187" mass="21520">MTDPQPADPSRWFRIEAQPEYTPHIGALVQMMSYARMTTLQAVEDIPDEELDSLPAGFSNSIGMLLAHIAALDRLYHLFSFRGVNPYAATEFTPFRGAMSFGKRGERVTGRTLKELLSELEHSRAVTLHELTQRDDTWLLGILTGWDDFHPNHYWAWFHVMEDELSHRGQIRVLRKALKRQREAAAE</sequence>
<name>A0A918C0M1_9DEIO</name>
<dbReference type="SUPFAM" id="SSF109854">
    <property type="entry name" value="DinB/YfiT-like putative metalloenzymes"/>
    <property type="match status" value="1"/>
</dbReference>
<gene>
    <name evidence="1" type="ORF">GCM10008957_12260</name>
</gene>
<comment type="caution">
    <text evidence="1">The sequence shown here is derived from an EMBL/GenBank/DDBJ whole genome shotgun (WGS) entry which is preliminary data.</text>
</comment>
<dbReference type="Proteomes" id="UP000603865">
    <property type="component" value="Unassembled WGS sequence"/>
</dbReference>
<proteinExistence type="predicted"/>
<reference evidence="1" key="2">
    <citation type="submission" date="2020-09" db="EMBL/GenBank/DDBJ databases">
        <authorList>
            <person name="Sun Q."/>
            <person name="Ohkuma M."/>
        </authorList>
    </citation>
    <scope>NUCLEOTIDE SEQUENCE</scope>
    <source>
        <strain evidence="1">JCM 31311</strain>
    </source>
</reference>
<organism evidence="1 2">
    <name type="scientific">Deinococcus ruber</name>
    <dbReference type="NCBI Taxonomy" id="1848197"/>
    <lineage>
        <taxon>Bacteria</taxon>
        <taxon>Thermotogati</taxon>
        <taxon>Deinococcota</taxon>
        <taxon>Deinococci</taxon>
        <taxon>Deinococcales</taxon>
        <taxon>Deinococcaceae</taxon>
        <taxon>Deinococcus</taxon>
    </lineage>
</organism>
<evidence type="ECO:0000313" key="2">
    <source>
        <dbReference type="Proteomes" id="UP000603865"/>
    </source>
</evidence>
<keyword evidence="2" id="KW-1185">Reference proteome</keyword>
<dbReference type="InterPro" id="IPR007061">
    <property type="entry name" value="MST-like"/>
</dbReference>
<evidence type="ECO:0000313" key="1">
    <source>
        <dbReference type="EMBL" id="GGR00935.1"/>
    </source>
</evidence>
<dbReference type="EMBL" id="BMQL01000004">
    <property type="protein sequence ID" value="GGR00935.1"/>
    <property type="molecule type" value="Genomic_DNA"/>
</dbReference>
<dbReference type="RefSeq" id="WP_189088628.1">
    <property type="nucleotide sequence ID" value="NZ_BMQL01000004.1"/>
</dbReference>
<reference evidence="1" key="1">
    <citation type="journal article" date="2014" name="Int. J. Syst. Evol. Microbiol.">
        <title>Complete genome sequence of Corynebacterium casei LMG S-19264T (=DSM 44701T), isolated from a smear-ripened cheese.</title>
        <authorList>
            <consortium name="US DOE Joint Genome Institute (JGI-PGF)"/>
            <person name="Walter F."/>
            <person name="Albersmeier A."/>
            <person name="Kalinowski J."/>
            <person name="Ruckert C."/>
        </authorList>
    </citation>
    <scope>NUCLEOTIDE SEQUENCE</scope>
    <source>
        <strain evidence="1">JCM 31311</strain>
    </source>
</reference>
<accession>A0A918C0M1</accession>